<gene>
    <name evidence="5" type="ORF">PSNMU_V1.4_AUG-EV-PASAV3_0087560</name>
</gene>
<dbReference type="Pfam" id="PF03152">
    <property type="entry name" value="UFD1_N1"/>
    <property type="match status" value="1"/>
</dbReference>
<dbReference type="Pfam" id="PF24842">
    <property type="entry name" value="UFD1_N2"/>
    <property type="match status" value="1"/>
</dbReference>
<dbReference type="AlphaFoldDB" id="A0A448ZIK5"/>
<sequence>MTTYTHSSGHRPQFLTAVAMYLLATTFSLAMFGHQTITPALASSSPPMPSSGSTRPLDENRFVRLAKKHYQKARELALIEQQVEDHNARWIASSKNRAEATSKRRLICLPLDERFDPPMGMFSHGHTQTGDKISLPPCFMTTIKENKAEVPWLFKVSRVDECGSSGDKLTTGERVNIDVVEKGFAAQPDLKEIVGGPLDCRAPANYCFMPWWMMRALGLKPLDLVDVQLITTVPPGSMAKFRPHSAAFAKDISNPQAVMETELRHYSSLTKGSSIAFDYNGKRYWFDVEELRAAPKGEKVSMVKVQDCDLATDFLVSKDVVKEKKRKLEEARRARLEAEE</sequence>
<proteinExistence type="inferred from homology"/>
<dbReference type="InterPro" id="IPR004854">
    <property type="entry name" value="Ufd1-like"/>
</dbReference>
<dbReference type="InterPro" id="IPR042299">
    <property type="entry name" value="Ufd1-like_Nn"/>
</dbReference>
<reference evidence="5 6" key="1">
    <citation type="submission" date="2019-01" db="EMBL/GenBank/DDBJ databases">
        <authorList>
            <person name="Ferrante I. M."/>
        </authorList>
    </citation>
    <scope>NUCLEOTIDE SEQUENCE [LARGE SCALE GENOMIC DNA]</scope>
    <source>
        <strain evidence="5 6">B856</strain>
    </source>
</reference>
<feature type="unsure residue" description="D or N" evidence="5">
    <location>
        <position position="167"/>
    </location>
</feature>
<dbReference type="EMBL" id="CAACVS010000385">
    <property type="protein sequence ID" value="VEU41806.1"/>
    <property type="molecule type" value="Genomic_DNA"/>
</dbReference>
<protein>
    <submittedName>
        <fullName evidence="5">Uncharacterized protein</fullName>
    </submittedName>
</protein>
<comment type="similarity">
    <text evidence="1">Belongs to the UFD1 family.</text>
</comment>
<evidence type="ECO:0000259" key="4">
    <source>
        <dbReference type="Pfam" id="PF24842"/>
    </source>
</evidence>
<dbReference type="GO" id="GO:0036503">
    <property type="term" value="P:ERAD pathway"/>
    <property type="evidence" value="ECO:0007669"/>
    <property type="project" value="TreeGrafter"/>
</dbReference>
<dbReference type="InterPro" id="IPR055418">
    <property type="entry name" value="UFD1_N2"/>
</dbReference>
<evidence type="ECO:0000259" key="3">
    <source>
        <dbReference type="Pfam" id="PF03152"/>
    </source>
</evidence>
<keyword evidence="2" id="KW-0833">Ubl conjugation pathway</keyword>
<feature type="domain" description="Ubiquitin fusion degradation protein UFD1 N-terminal subdomain 1" evidence="3">
    <location>
        <begin position="120"/>
        <end position="230"/>
    </location>
</feature>
<dbReference type="PANTHER" id="PTHR12555">
    <property type="entry name" value="UBIQUITIN FUSION DEGRADATON PROTEIN 1"/>
    <property type="match status" value="1"/>
</dbReference>
<feature type="domain" description="Ubiquitin fusion degradation protein UFD1 N-terminal subdomain 2" evidence="4">
    <location>
        <begin position="236"/>
        <end position="314"/>
    </location>
</feature>
<name>A0A448ZIK5_9STRA</name>
<dbReference type="Gene3D" id="3.10.330.10">
    <property type="match status" value="1"/>
</dbReference>
<dbReference type="GO" id="GO:0031593">
    <property type="term" value="F:polyubiquitin modification-dependent protein binding"/>
    <property type="evidence" value="ECO:0007669"/>
    <property type="project" value="TreeGrafter"/>
</dbReference>
<dbReference type="Gene3D" id="2.40.40.50">
    <property type="entry name" value="Ubiquitin fusion degradation protein UFD1, N-terminal domain"/>
    <property type="match status" value="1"/>
</dbReference>
<dbReference type="OrthoDB" id="422728at2759"/>
<evidence type="ECO:0000256" key="1">
    <source>
        <dbReference type="ARBA" id="ARBA00006043"/>
    </source>
</evidence>
<accession>A0A448ZIK5</accession>
<dbReference type="GO" id="GO:0006511">
    <property type="term" value="P:ubiquitin-dependent protein catabolic process"/>
    <property type="evidence" value="ECO:0007669"/>
    <property type="project" value="InterPro"/>
</dbReference>
<dbReference type="GO" id="GO:0034098">
    <property type="term" value="C:VCP-NPL4-UFD1 AAA ATPase complex"/>
    <property type="evidence" value="ECO:0007669"/>
    <property type="project" value="TreeGrafter"/>
</dbReference>
<dbReference type="PANTHER" id="PTHR12555:SF13">
    <property type="entry name" value="UBIQUITIN RECOGNITION FACTOR IN ER-ASSOCIATED DEGRADATION PROTEIN 1"/>
    <property type="match status" value="1"/>
</dbReference>
<organism evidence="5 6">
    <name type="scientific">Pseudo-nitzschia multistriata</name>
    <dbReference type="NCBI Taxonomy" id="183589"/>
    <lineage>
        <taxon>Eukaryota</taxon>
        <taxon>Sar</taxon>
        <taxon>Stramenopiles</taxon>
        <taxon>Ochrophyta</taxon>
        <taxon>Bacillariophyta</taxon>
        <taxon>Bacillariophyceae</taxon>
        <taxon>Bacillariophycidae</taxon>
        <taxon>Bacillariales</taxon>
        <taxon>Bacillariaceae</taxon>
        <taxon>Pseudo-nitzschia</taxon>
    </lineage>
</organism>
<dbReference type="Proteomes" id="UP000291116">
    <property type="component" value="Unassembled WGS sequence"/>
</dbReference>
<evidence type="ECO:0000313" key="5">
    <source>
        <dbReference type="EMBL" id="VEU41806.1"/>
    </source>
</evidence>
<keyword evidence="6" id="KW-1185">Reference proteome</keyword>
<evidence type="ECO:0000313" key="6">
    <source>
        <dbReference type="Proteomes" id="UP000291116"/>
    </source>
</evidence>
<evidence type="ECO:0000256" key="2">
    <source>
        <dbReference type="ARBA" id="ARBA00022786"/>
    </source>
</evidence>
<dbReference type="InterPro" id="IPR055417">
    <property type="entry name" value="UFD1_N1"/>
</dbReference>